<dbReference type="AlphaFoldDB" id="A0A7V8VGX6"/>
<dbReference type="InterPro" id="IPR008323">
    <property type="entry name" value="UCP033563"/>
</dbReference>
<dbReference type="PANTHER" id="PTHR36454:SF1">
    <property type="entry name" value="DUF1015 DOMAIN-CONTAINING PROTEIN"/>
    <property type="match status" value="1"/>
</dbReference>
<organism evidence="1 2">
    <name type="scientific">Thermogemmata fonticola</name>
    <dbReference type="NCBI Taxonomy" id="2755323"/>
    <lineage>
        <taxon>Bacteria</taxon>
        <taxon>Pseudomonadati</taxon>
        <taxon>Planctomycetota</taxon>
        <taxon>Planctomycetia</taxon>
        <taxon>Gemmatales</taxon>
        <taxon>Gemmataceae</taxon>
        <taxon>Thermogemmata</taxon>
    </lineage>
</organism>
<gene>
    <name evidence="1" type="ORF">H0921_16425</name>
</gene>
<dbReference type="Proteomes" id="UP000542342">
    <property type="component" value="Unassembled WGS sequence"/>
</dbReference>
<evidence type="ECO:0000313" key="2">
    <source>
        <dbReference type="Proteomes" id="UP000542342"/>
    </source>
</evidence>
<dbReference type="EMBL" id="JACEFB010000018">
    <property type="protein sequence ID" value="MBA2227746.1"/>
    <property type="molecule type" value="Genomic_DNA"/>
</dbReference>
<comment type="caution">
    <text evidence="1">The sequence shown here is derived from an EMBL/GenBank/DDBJ whole genome shotgun (WGS) entry which is preliminary data.</text>
</comment>
<evidence type="ECO:0000313" key="1">
    <source>
        <dbReference type="EMBL" id="MBA2227746.1"/>
    </source>
</evidence>
<dbReference type="PANTHER" id="PTHR36454">
    <property type="entry name" value="LMO2823 PROTEIN"/>
    <property type="match status" value="1"/>
</dbReference>
<dbReference type="PIRSF" id="PIRSF033563">
    <property type="entry name" value="UCP033563"/>
    <property type="match status" value="1"/>
</dbReference>
<dbReference type="RefSeq" id="WP_194539606.1">
    <property type="nucleotide sequence ID" value="NZ_JACEFB010000018.1"/>
</dbReference>
<sequence length="433" mass="48850">MAEIRAFRGFRYDPARVGPLAEVVCPPYDVIDPPLQEQLYAASPYNAIRLELTRDEPGSPASRYERAAATLRSWLLDGILRQDTARSLYVYEQEFELEGTRQCRRGFFARVRLEPFGQGSIFPHEQTLAGPKADRLQLYRATGFNISPIFGLYPDPAQEVIALLEPFTRLAPPLEARDHLGVIHRLWPVSDSAAISRTVGAMGPRPIYIADGHHRYETGLNYLNELQAAGEALDPEHPARFTLMMLVGMSDPGLVILPTHRLIDAPRPIRRAELERHLTPHFEVVQRWSEDAAAAWEYLQLDGSQQVLAFGVAAEREWIAVRLRQPELMERVAPEHSPAWRNLAVSILHRLVLEHLLPPDLFGAPPRCRYVHRLDEVLANWGQGECRLAVLVPPATMDHLIAVAAAGETMPPKSTYFYPKLLTGLVFHSLRKD</sequence>
<dbReference type="Pfam" id="PF06245">
    <property type="entry name" value="DUF1015"/>
    <property type="match status" value="1"/>
</dbReference>
<keyword evidence="2" id="KW-1185">Reference proteome</keyword>
<name>A0A7V8VGX6_9BACT</name>
<reference evidence="1 2" key="1">
    <citation type="submission" date="2020-07" db="EMBL/GenBank/DDBJ databases">
        <title>Thermogemmata thermophila gen. nov., sp. nov., a novel moderate thermophilic planctomycete from a Kamchatka hot spring.</title>
        <authorList>
            <person name="Elcheninov A.G."/>
            <person name="Podosokorskaya O.A."/>
            <person name="Kovaleva O.L."/>
            <person name="Novikov A."/>
            <person name="Bonch-Osmolovskaya E.A."/>
            <person name="Toshchakov S.V."/>
            <person name="Kublanov I.V."/>
        </authorList>
    </citation>
    <scope>NUCLEOTIDE SEQUENCE [LARGE SCALE GENOMIC DNA]</scope>
    <source>
        <strain evidence="1 2">2918</strain>
    </source>
</reference>
<protein>
    <submittedName>
        <fullName evidence="1">DUF1015 domain-containing protein</fullName>
    </submittedName>
</protein>
<accession>A0A7V8VGX6</accession>
<proteinExistence type="predicted"/>